<reference evidence="5 6" key="1">
    <citation type="submission" date="2020-11" db="EMBL/GenBank/DDBJ databases">
        <authorList>
            <person name="Sun Q."/>
        </authorList>
    </citation>
    <scope>NUCLEOTIDE SEQUENCE [LARGE SCALE GENOMIC DNA]</scope>
    <source>
        <strain evidence="5 6">P8398</strain>
    </source>
</reference>
<organism evidence="5 6">
    <name type="scientific">Massilia antarctica</name>
    <dbReference type="NCBI Taxonomy" id="2765360"/>
    <lineage>
        <taxon>Bacteria</taxon>
        <taxon>Pseudomonadati</taxon>
        <taxon>Pseudomonadota</taxon>
        <taxon>Betaproteobacteria</taxon>
        <taxon>Burkholderiales</taxon>
        <taxon>Oxalobacteraceae</taxon>
        <taxon>Telluria group</taxon>
        <taxon>Massilia</taxon>
    </lineage>
</organism>
<proteinExistence type="predicted"/>
<keyword evidence="2 5" id="KW-0645">Protease</keyword>
<evidence type="ECO:0000313" key="5">
    <source>
        <dbReference type="EMBL" id="QPI52917.1"/>
    </source>
</evidence>
<keyword evidence="3" id="KW-0378">Hydrolase</keyword>
<feature type="domain" description="Prohead serine protease" evidence="4">
    <location>
        <begin position="17"/>
        <end position="154"/>
    </location>
</feature>
<gene>
    <name evidence="5" type="ORF">IV454_16350</name>
</gene>
<dbReference type="InterPro" id="IPR054613">
    <property type="entry name" value="Peptidase_S78_dom"/>
</dbReference>
<accession>A0AA48WIF2</accession>
<evidence type="ECO:0000256" key="2">
    <source>
        <dbReference type="ARBA" id="ARBA00022670"/>
    </source>
</evidence>
<keyword evidence="6" id="KW-1185">Reference proteome</keyword>
<dbReference type="RefSeq" id="WP_206092362.1">
    <property type="nucleotide sequence ID" value="NZ_CP065053.1"/>
</dbReference>
<evidence type="ECO:0000259" key="4">
    <source>
        <dbReference type="Pfam" id="PF04586"/>
    </source>
</evidence>
<evidence type="ECO:0000256" key="1">
    <source>
        <dbReference type="ARBA" id="ARBA00022612"/>
    </source>
</evidence>
<keyword evidence="1" id="KW-1188">Viral release from host cell</keyword>
<evidence type="ECO:0000256" key="3">
    <source>
        <dbReference type="ARBA" id="ARBA00022801"/>
    </source>
</evidence>
<evidence type="ECO:0000313" key="6">
    <source>
        <dbReference type="Proteomes" id="UP000662888"/>
    </source>
</evidence>
<sequence length="224" mass="24281">MEHKALAIADAQFKLEGDDATFVGYASTFGNVDSYGDTIVKGAYADTLATYGLPKMFFNHDSSAVPIGKWVEAKEDDYGLLLRGEFTPGNALAQEVKAALKHGTVDSMSIGYALKKGDYEDTPTGRTIKRVARLAETSIVTFPADKFARVDLSSVKAFADDLAQVETIRDFEYFLRDAGNFSKGAAQALTARAKALFSLRDAGDDVGAIKNEAEIVARLERMTQ</sequence>
<dbReference type="NCBIfam" id="TIGR01543">
    <property type="entry name" value="proheadase_HK97"/>
    <property type="match status" value="1"/>
</dbReference>
<dbReference type="InterPro" id="IPR006433">
    <property type="entry name" value="Prohead_protease"/>
</dbReference>
<dbReference type="Pfam" id="PF04586">
    <property type="entry name" value="Peptidase_S78"/>
    <property type="match status" value="1"/>
</dbReference>
<dbReference type="EMBL" id="CP065053">
    <property type="protein sequence ID" value="QPI52917.1"/>
    <property type="molecule type" value="Genomic_DNA"/>
</dbReference>
<name>A0AA48WIF2_9BURK</name>
<dbReference type="GO" id="GO:0008233">
    <property type="term" value="F:peptidase activity"/>
    <property type="evidence" value="ECO:0007669"/>
    <property type="project" value="UniProtKB-KW"/>
</dbReference>
<protein>
    <submittedName>
        <fullName evidence="5">HK97 family phage prohead protease</fullName>
    </submittedName>
</protein>
<dbReference type="GO" id="GO:0006508">
    <property type="term" value="P:proteolysis"/>
    <property type="evidence" value="ECO:0007669"/>
    <property type="project" value="UniProtKB-KW"/>
</dbReference>
<dbReference type="Proteomes" id="UP000662888">
    <property type="component" value="Chromosome"/>
</dbReference>